<protein>
    <submittedName>
        <fullName evidence="1">Uncharacterized protein</fullName>
    </submittedName>
</protein>
<reference evidence="1" key="2">
    <citation type="submission" date="2023-02" db="EMBL/GenBank/DDBJ databases">
        <authorList>
            <person name="Swenson N.G."/>
            <person name="Wegrzyn J.L."/>
            <person name="Mcevoy S.L."/>
        </authorList>
    </citation>
    <scope>NUCLEOTIDE SEQUENCE</scope>
    <source>
        <strain evidence="1">91603</strain>
        <tissue evidence="1">Leaf</tissue>
    </source>
</reference>
<name>A0AAD5J4U3_ACENE</name>
<proteinExistence type="predicted"/>
<reference evidence="1" key="1">
    <citation type="journal article" date="2022" name="Plant J.">
        <title>Strategies of tolerance reflected in two North American maple genomes.</title>
        <authorList>
            <person name="McEvoy S.L."/>
            <person name="Sezen U.U."/>
            <person name="Trouern-Trend A."/>
            <person name="McMahon S.M."/>
            <person name="Schaberg P.G."/>
            <person name="Yang J."/>
            <person name="Wegrzyn J.L."/>
            <person name="Swenson N.G."/>
        </authorList>
    </citation>
    <scope>NUCLEOTIDE SEQUENCE</scope>
    <source>
        <strain evidence="1">91603</strain>
    </source>
</reference>
<sequence length="99" mass="10463">MDLTDRLDLTDGRTTEWTGSDGRTAVGLDLTTGGAIVSVENFTVKIRALQQCYEEAARLDCSSSFCCKLASVSPPGILAPTSSTYDRAAVATCLGFHPS</sequence>
<dbReference type="EMBL" id="JAJSOW010000100">
    <property type="protein sequence ID" value="KAI9186194.1"/>
    <property type="molecule type" value="Genomic_DNA"/>
</dbReference>
<dbReference type="Proteomes" id="UP001064489">
    <property type="component" value="Chromosome 3"/>
</dbReference>
<keyword evidence="2" id="KW-1185">Reference proteome</keyword>
<comment type="caution">
    <text evidence="1">The sequence shown here is derived from an EMBL/GenBank/DDBJ whole genome shotgun (WGS) entry which is preliminary data.</text>
</comment>
<organism evidence="1 2">
    <name type="scientific">Acer negundo</name>
    <name type="common">Box elder</name>
    <dbReference type="NCBI Taxonomy" id="4023"/>
    <lineage>
        <taxon>Eukaryota</taxon>
        <taxon>Viridiplantae</taxon>
        <taxon>Streptophyta</taxon>
        <taxon>Embryophyta</taxon>
        <taxon>Tracheophyta</taxon>
        <taxon>Spermatophyta</taxon>
        <taxon>Magnoliopsida</taxon>
        <taxon>eudicotyledons</taxon>
        <taxon>Gunneridae</taxon>
        <taxon>Pentapetalae</taxon>
        <taxon>rosids</taxon>
        <taxon>malvids</taxon>
        <taxon>Sapindales</taxon>
        <taxon>Sapindaceae</taxon>
        <taxon>Hippocastanoideae</taxon>
        <taxon>Acereae</taxon>
        <taxon>Acer</taxon>
    </lineage>
</organism>
<accession>A0AAD5J4U3</accession>
<dbReference type="AlphaFoldDB" id="A0AAD5J4U3"/>
<evidence type="ECO:0000313" key="2">
    <source>
        <dbReference type="Proteomes" id="UP001064489"/>
    </source>
</evidence>
<evidence type="ECO:0000313" key="1">
    <source>
        <dbReference type="EMBL" id="KAI9186194.1"/>
    </source>
</evidence>
<gene>
    <name evidence="1" type="ORF">LWI28_014637</name>
</gene>